<organism evidence="6 7">
    <name type="scientific">Candidatus Schekmanbacteria bacterium RIFCSPLOWO2_12_FULL_38_15</name>
    <dbReference type="NCBI Taxonomy" id="1817883"/>
    <lineage>
        <taxon>Bacteria</taxon>
        <taxon>Candidatus Schekmaniibacteriota</taxon>
    </lineage>
</organism>
<comment type="cofactor">
    <cofactor evidence="5">
        <name>Mg(2+)</name>
        <dbReference type="ChEBI" id="CHEBI:18420"/>
    </cofactor>
</comment>
<keyword evidence="2 5" id="KW-0547">Nucleotide-binding</keyword>
<dbReference type="NCBIfam" id="TIGR02727">
    <property type="entry name" value="MTHFS_bact"/>
    <property type="match status" value="1"/>
</dbReference>
<dbReference type="InterPro" id="IPR024185">
    <property type="entry name" value="FTHF_cligase-like_sf"/>
</dbReference>
<dbReference type="GO" id="GO:0030272">
    <property type="term" value="F:5-formyltetrahydrofolate cyclo-ligase activity"/>
    <property type="evidence" value="ECO:0007669"/>
    <property type="project" value="UniProtKB-EC"/>
</dbReference>
<evidence type="ECO:0000256" key="4">
    <source>
        <dbReference type="PIRSR" id="PIRSR006806-1"/>
    </source>
</evidence>
<dbReference type="Pfam" id="PF01812">
    <property type="entry name" value="5-FTHF_cyc-lig"/>
    <property type="match status" value="1"/>
</dbReference>
<evidence type="ECO:0000256" key="1">
    <source>
        <dbReference type="ARBA" id="ARBA00010638"/>
    </source>
</evidence>
<reference evidence="6 7" key="1">
    <citation type="journal article" date="2016" name="Nat. Commun.">
        <title>Thousands of microbial genomes shed light on interconnected biogeochemical processes in an aquifer system.</title>
        <authorList>
            <person name="Anantharaman K."/>
            <person name="Brown C.T."/>
            <person name="Hug L.A."/>
            <person name="Sharon I."/>
            <person name="Castelle C.J."/>
            <person name="Probst A.J."/>
            <person name="Thomas B.C."/>
            <person name="Singh A."/>
            <person name="Wilkins M.J."/>
            <person name="Karaoz U."/>
            <person name="Brodie E.L."/>
            <person name="Williams K.H."/>
            <person name="Hubbard S.S."/>
            <person name="Banfield J.F."/>
        </authorList>
    </citation>
    <scope>NUCLEOTIDE SEQUENCE [LARGE SCALE GENOMIC DNA]</scope>
</reference>
<dbReference type="Proteomes" id="UP000178082">
    <property type="component" value="Unassembled WGS sequence"/>
</dbReference>
<feature type="binding site" evidence="4">
    <location>
        <position position="40"/>
    </location>
    <ligand>
        <name>substrate</name>
    </ligand>
</feature>
<keyword evidence="5" id="KW-0479">Metal-binding</keyword>
<dbReference type="SUPFAM" id="SSF100950">
    <property type="entry name" value="NagB/RpiA/CoA transferase-like"/>
    <property type="match status" value="1"/>
</dbReference>
<dbReference type="GO" id="GO:0046872">
    <property type="term" value="F:metal ion binding"/>
    <property type="evidence" value="ECO:0007669"/>
    <property type="project" value="UniProtKB-KW"/>
</dbReference>
<dbReference type="InterPro" id="IPR002698">
    <property type="entry name" value="FTHF_cligase"/>
</dbReference>
<comment type="similarity">
    <text evidence="1 5">Belongs to the 5-formyltetrahydrofolate cyclo-ligase family.</text>
</comment>
<dbReference type="GO" id="GO:0005524">
    <property type="term" value="F:ATP binding"/>
    <property type="evidence" value="ECO:0007669"/>
    <property type="project" value="UniProtKB-KW"/>
</dbReference>
<evidence type="ECO:0000256" key="2">
    <source>
        <dbReference type="ARBA" id="ARBA00022741"/>
    </source>
</evidence>
<comment type="caution">
    <text evidence="6">The sequence shown here is derived from an EMBL/GenBank/DDBJ whole genome shotgun (WGS) entry which is preliminary data.</text>
</comment>
<dbReference type="EMBL" id="MGDI01000004">
    <property type="protein sequence ID" value="OGL55169.1"/>
    <property type="molecule type" value="Genomic_DNA"/>
</dbReference>
<comment type="catalytic activity">
    <reaction evidence="5">
        <text>(6S)-5-formyl-5,6,7,8-tetrahydrofolate + ATP = (6R)-5,10-methenyltetrahydrofolate + ADP + phosphate</text>
        <dbReference type="Rhea" id="RHEA:10488"/>
        <dbReference type="ChEBI" id="CHEBI:30616"/>
        <dbReference type="ChEBI" id="CHEBI:43474"/>
        <dbReference type="ChEBI" id="CHEBI:57455"/>
        <dbReference type="ChEBI" id="CHEBI:57457"/>
        <dbReference type="ChEBI" id="CHEBI:456216"/>
        <dbReference type="EC" id="6.3.3.2"/>
    </reaction>
</comment>
<evidence type="ECO:0000256" key="3">
    <source>
        <dbReference type="ARBA" id="ARBA00022840"/>
    </source>
</evidence>
<evidence type="ECO:0000313" key="7">
    <source>
        <dbReference type="Proteomes" id="UP000178082"/>
    </source>
</evidence>
<dbReference type="PANTHER" id="PTHR23407:SF1">
    <property type="entry name" value="5-FORMYLTETRAHYDROFOLATE CYCLO-LIGASE"/>
    <property type="match status" value="1"/>
</dbReference>
<gene>
    <name evidence="6" type="ORF">A3G31_02405</name>
</gene>
<name>A0A1F7SN19_9BACT</name>
<keyword evidence="5" id="KW-0460">Magnesium</keyword>
<dbReference type="GO" id="GO:0035999">
    <property type="term" value="P:tetrahydrofolate interconversion"/>
    <property type="evidence" value="ECO:0007669"/>
    <property type="project" value="TreeGrafter"/>
</dbReference>
<accession>A0A1F7SN19</accession>
<dbReference type="STRING" id="1817883.A3G31_02405"/>
<dbReference type="PANTHER" id="PTHR23407">
    <property type="entry name" value="ATPASE INHIBITOR/5-FORMYLTETRAHYDROFOLATE CYCLO-LIGASE"/>
    <property type="match status" value="1"/>
</dbReference>
<dbReference type="InterPro" id="IPR037171">
    <property type="entry name" value="NagB/RpiA_transferase-like"/>
</dbReference>
<proteinExistence type="inferred from homology"/>
<protein>
    <recommendedName>
        <fullName evidence="5">5-formyltetrahydrofolate cyclo-ligase</fullName>
        <ecNumber evidence="5">6.3.3.2</ecNumber>
    </recommendedName>
</protein>
<dbReference type="GO" id="GO:0009396">
    <property type="term" value="P:folic acid-containing compound biosynthetic process"/>
    <property type="evidence" value="ECO:0007669"/>
    <property type="project" value="TreeGrafter"/>
</dbReference>
<sequence length="180" mass="20829">MLFRRERLSEKTSSFFSKAIVEKINNLREFKDAKTIFCYISKGKEVCTEDIIKKSIYMNKKIIAPRVDVHKDKIVLHEIKSLKNDLSAGFKGILEPKLHLPTLNNIRNINFAIIPGIAFDRNGRRIGFGKGFFDKLLSKKNLYPVLCGIAFDFQIIDDIPYFSHDICMDIIVSEKRIIRC</sequence>
<dbReference type="AlphaFoldDB" id="A0A1F7SN19"/>
<dbReference type="Gene3D" id="3.40.50.10420">
    <property type="entry name" value="NagB/RpiA/CoA transferase-like"/>
    <property type="match status" value="1"/>
</dbReference>
<feature type="binding site" evidence="4">
    <location>
        <position position="45"/>
    </location>
    <ligand>
        <name>substrate</name>
    </ligand>
</feature>
<evidence type="ECO:0000256" key="5">
    <source>
        <dbReference type="RuleBase" id="RU361279"/>
    </source>
</evidence>
<dbReference type="PIRSF" id="PIRSF006806">
    <property type="entry name" value="FTHF_cligase"/>
    <property type="match status" value="1"/>
</dbReference>
<keyword evidence="6" id="KW-0436">Ligase</keyword>
<keyword evidence="3 5" id="KW-0067">ATP-binding</keyword>
<dbReference type="EC" id="6.3.3.2" evidence="5"/>
<evidence type="ECO:0000313" key="6">
    <source>
        <dbReference type="EMBL" id="OGL55169.1"/>
    </source>
</evidence>